<protein>
    <submittedName>
        <fullName evidence="1">Chromosome segregation protein ParM</fullName>
    </submittedName>
</protein>
<evidence type="ECO:0000313" key="1">
    <source>
        <dbReference type="EMBL" id="XDU70725.1"/>
    </source>
</evidence>
<dbReference type="AlphaFoldDB" id="A0AB39VJZ9"/>
<dbReference type="RefSeq" id="WP_369788194.1">
    <property type="nucleotide sequence ID" value="NZ_CP165628.1"/>
</dbReference>
<gene>
    <name evidence="1" type="ORF">AB3G37_14190</name>
</gene>
<dbReference type="EMBL" id="CP165628">
    <property type="protein sequence ID" value="XDU70725.1"/>
    <property type="molecule type" value="Genomic_DNA"/>
</dbReference>
<organism evidence="1">
    <name type="scientific">Rouxiella sp. WC2420</name>
    <dbReference type="NCBI Taxonomy" id="3234145"/>
    <lineage>
        <taxon>Bacteria</taxon>
        <taxon>Pseudomonadati</taxon>
        <taxon>Pseudomonadota</taxon>
        <taxon>Gammaproteobacteria</taxon>
        <taxon>Enterobacterales</taxon>
        <taxon>Yersiniaceae</taxon>
        <taxon>Rouxiella</taxon>
    </lineage>
</organism>
<accession>A0AB39VJZ9</accession>
<proteinExistence type="predicted"/>
<reference evidence="1" key="1">
    <citation type="submission" date="2024-07" db="EMBL/GenBank/DDBJ databases">
        <authorList>
            <person name="Biller S.J."/>
        </authorList>
    </citation>
    <scope>NUCLEOTIDE SEQUENCE</scope>
    <source>
        <strain evidence="1">WC2420</strain>
    </source>
</reference>
<name>A0AB39VJZ9_9GAMM</name>
<sequence length="91" mass="10327">MRMSTVQKDILLLLYDHSGLGNQAVSFSAISMFTLLNQHRARPVPVTDFRRACHKLLAIGLVEKYRDEQSQKVVFRLSAEGKTSASLLYCR</sequence>